<dbReference type="Gene3D" id="3.40.50.1820">
    <property type="entry name" value="alpha/beta hydrolase"/>
    <property type="match status" value="1"/>
</dbReference>
<feature type="chain" id="PRO_5041232804" description="Serine carboxypeptidase" evidence="7">
    <location>
        <begin position="19"/>
        <end position="229"/>
    </location>
</feature>
<comment type="caution">
    <text evidence="8">The sequence shown here is derived from an EMBL/GenBank/DDBJ whole genome shotgun (WGS) entry which is preliminary data.</text>
</comment>
<keyword evidence="6" id="KW-0325">Glycoprotein</keyword>
<dbReference type="PANTHER" id="PTHR11802:SF3">
    <property type="entry name" value="RETINOID-INDUCIBLE SERINE CARBOXYPEPTIDASE"/>
    <property type="match status" value="1"/>
</dbReference>
<name>A0AA36MFX2_CYLNA</name>
<dbReference type="PANTHER" id="PTHR11802">
    <property type="entry name" value="SERINE PROTEASE FAMILY S10 SERINE CARBOXYPEPTIDASE"/>
    <property type="match status" value="1"/>
</dbReference>
<keyword evidence="4 7" id="KW-0732">Signal</keyword>
<sequence>MRLPTLLVLSFVLDVATGNRTAQATTDRVRNLPGVSFETRFEQFAGYLNSTDDSGPYQLHYWYIESQTSPATDPLILYISGVQCSSAYAMMMNIGPFRSYGEGKPLYENVFSWNKVANLLVIDPPGIGYSFNPNEELSDETIATVIENALTNFITMYPERANNTLYLAGEGYASVYVTKIAYIILEKLKLGRSQMNLQGLSIGNGMLSAQTELNTIVPMAYTHGFAGKE</sequence>
<keyword evidence="5" id="KW-0378">Hydrolase</keyword>
<evidence type="ECO:0008006" key="10">
    <source>
        <dbReference type="Google" id="ProtNLM"/>
    </source>
</evidence>
<dbReference type="InterPro" id="IPR001563">
    <property type="entry name" value="Peptidase_S10"/>
</dbReference>
<evidence type="ECO:0000256" key="3">
    <source>
        <dbReference type="ARBA" id="ARBA00022670"/>
    </source>
</evidence>
<dbReference type="AlphaFoldDB" id="A0AA36MFX2"/>
<protein>
    <recommendedName>
        <fullName evidence="10">Serine carboxypeptidase</fullName>
    </recommendedName>
</protein>
<evidence type="ECO:0000256" key="5">
    <source>
        <dbReference type="ARBA" id="ARBA00022801"/>
    </source>
</evidence>
<keyword evidence="9" id="KW-1185">Reference proteome</keyword>
<reference evidence="8" key="1">
    <citation type="submission" date="2023-07" db="EMBL/GenBank/DDBJ databases">
        <authorList>
            <consortium name="CYATHOMIX"/>
        </authorList>
    </citation>
    <scope>NUCLEOTIDE SEQUENCE</scope>
    <source>
        <strain evidence="8">N/A</strain>
    </source>
</reference>
<proteinExistence type="inferred from homology"/>
<evidence type="ECO:0000256" key="2">
    <source>
        <dbReference type="ARBA" id="ARBA00022645"/>
    </source>
</evidence>
<dbReference type="SUPFAM" id="SSF53474">
    <property type="entry name" value="alpha/beta-Hydrolases"/>
    <property type="match status" value="1"/>
</dbReference>
<evidence type="ECO:0000256" key="7">
    <source>
        <dbReference type="SAM" id="SignalP"/>
    </source>
</evidence>
<dbReference type="GO" id="GO:0006508">
    <property type="term" value="P:proteolysis"/>
    <property type="evidence" value="ECO:0007669"/>
    <property type="project" value="UniProtKB-KW"/>
</dbReference>
<dbReference type="InterPro" id="IPR029058">
    <property type="entry name" value="AB_hydrolase_fold"/>
</dbReference>
<dbReference type="Pfam" id="PF00450">
    <property type="entry name" value="Peptidase_S10"/>
    <property type="match status" value="1"/>
</dbReference>
<dbReference type="PRINTS" id="PR00724">
    <property type="entry name" value="CRBOXYPTASEC"/>
</dbReference>
<evidence type="ECO:0000256" key="4">
    <source>
        <dbReference type="ARBA" id="ARBA00022729"/>
    </source>
</evidence>
<organism evidence="8 9">
    <name type="scientific">Cylicocyclus nassatus</name>
    <name type="common">Nematode worm</name>
    <dbReference type="NCBI Taxonomy" id="53992"/>
    <lineage>
        <taxon>Eukaryota</taxon>
        <taxon>Metazoa</taxon>
        <taxon>Ecdysozoa</taxon>
        <taxon>Nematoda</taxon>
        <taxon>Chromadorea</taxon>
        <taxon>Rhabditida</taxon>
        <taxon>Rhabditina</taxon>
        <taxon>Rhabditomorpha</taxon>
        <taxon>Strongyloidea</taxon>
        <taxon>Strongylidae</taxon>
        <taxon>Cylicocyclus</taxon>
    </lineage>
</organism>
<keyword evidence="3" id="KW-0645">Protease</keyword>
<evidence type="ECO:0000256" key="6">
    <source>
        <dbReference type="ARBA" id="ARBA00023180"/>
    </source>
</evidence>
<keyword evidence="2" id="KW-0121">Carboxypeptidase</keyword>
<gene>
    <name evidence="8" type="ORF">CYNAS_LOCUS20326</name>
</gene>
<dbReference type="GO" id="GO:0004185">
    <property type="term" value="F:serine-type carboxypeptidase activity"/>
    <property type="evidence" value="ECO:0007669"/>
    <property type="project" value="InterPro"/>
</dbReference>
<dbReference type="EMBL" id="CATQJL010000316">
    <property type="protein sequence ID" value="CAJ0608343.1"/>
    <property type="molecule type" value="Genomic_DNA"/>
</dbReference>
<dbReference type="Proteomes" id="UP001176961">
    <property type="component" value="Unassembled WGS sequence"/>
</dbReference>
<evidence type="ECO:0000313" key="9">
    <source>
        <dbReference type="Proteomes" id="UP001176961"/>
    </source>
</evidence>
<evidence type="ECO:0000256" key="1">
    <source>
        <dbReference type="ARBA" id="ARBA00009431"/>
    </source>
</evidence>
<feature type="signal peptide" evidence="7">
    <location>
        <begin position="1"/>
        <end position="18"/>
    </location>
</feature>
<evidence type="ECO:0000313" key="8">
    <source>
        <dbReference type="EMBL" id="CAJ0608343.1"/>
    </source>
</evidence>
<comment type="similarity">
    <text evidence="1">Belongs to the peptidase S10 family.</text>
</comment>
<accession>A0AA36MFX2</accession>